<dbReference type="RefSeq" id="WP_109530542.1">
    <property type="nucleotide sequence ID" value="NZ_JBEXKW010000008.1"/>
</dbReference>
<accession>A0ABV3FXI6</accession>
<name>A0ABV3FXI6_9NOCA</name>
<organism evidence="2 3">
    <name type="scientific">Nocardia aurea</name>
    <dbReference type="NCBI Taxonomy" id="2144174"/>
    <lineage>
        <taxon>Bacteria</taxon>
        <taxon>Bacillati</taxon>
        <taxon>Actinomycetota</taxon>
        <taxon>Actinomycetes</taxon>
        <taxon>Mycobacteriales</taxon>
        <taxon>Nocardiaceae</taxon>
        <taxon>Nocardia</taxon>
    </lineage>
</organism>
<feature type="chain" id="PRO_5046593424" evidence="1">
    <location>
        <begin position="22"/>
        <end position="112"/>
    </location>
</feature>
<dbReference type="EMBL" id="JBFAKC010000009">
    <property type="protein sequence ID" value="MEV0710144.1"/>
    <property type="molecule type" value="Genomic_DNA"/>
</dbReference>
<reference evidence="2 3" key="1">
    <citation type="submission" date="2024-06" db="EMBL/GenBank/DDBJ databases">
        <title>The Natural Products Discovery Center: Release of the First 8490 Sequenced Strains for Exploring Actinobacteria Biosynthetic Diversity.</title>
        <authorList>
            <person name="Kalkreuter E."/>
            <person name="Kautsar S.A."/>
            <person name="Yang D."/>
            <person name="Bader C.D."/>
            <person name="Teijaro C.N."/>
            <person name="Fluegel L."/>
            <person name="Davis C.M."/>
            <person name="Simpson J.R."/>
            <person name="Lauterbach L."/>
            <person name="Steele A.D."/>
            <person name="Gui C."/>
            <person name="Meng S."/>
            <person name="Li G."/>
            <person name="Viehrig K."/>
            <person name="Ye F."/>
            <person name="Su P."/>
            <person name="Kiefer A.F."/>
            <person name="Nichols A."/>
            <person name="Cepeda A.J."/>
            <person name="Yan W."/>
            <person name="Fan B."/>
            <person name="Jiang Y."/>
            <person name="Adhikari A."/>
            <person name="Zheng C.-J."/>
            <person name="Schuster L."/>
            <person name="Cowan T.M."/>
            <person name="Smanski M.J."/>
            <person name="Chevrette M.G."/>
            <person name="De Carvalho L.P.S."/>
            <person name="Shen B."/>
        </authorList>
    </citation>
    <scope>NUCLEOTIDE SEQUENCE [LARGE SCALE GENOMIC DNA]</scope>
    <source>
        <strain evidence="2 3">NPDC050403</strain>
    </source>
</reference>
<keyword evidence="1" id="KW-0732">Signal</keyword>
<evidence type="ECO:0000256" key="1">
    <source>
        <dbReference type="SAM" id="SignalP"/>
    </source>
</evidence>
<keyword evidence="3" id="KW-1185">Reference proteome</keyword>
<sequence>MIRVHTALLACAATACAVAAAAPVTRAAVLIDSTTSTTVILTPAEASALSVGNIGGILGQLPPTFTPEAKTSLGHTLTRLAGQAAADQHSTMIIVIEGPLTAPTAVSVGVLS</sequence>
<proteinExistence type="predicted"/>
<dbReference type="Proteomes" id="UP001551695">
    <property type="component" value="Unassembled WGS sequence"/>
</dbReference>
<evidence type="ECO:0000313" key="2">
    <source>
        <dbReference type="EMBL" id="MEV0710144.1"/>
    </source>
</evidence>
<evidence type="ECO:0000313" key="3">
    <source>
        <dbReference type="Proteomes" id="UP001551695"/>
    </source>
</evidence>
<dbReference type="PROSITE" id="PS51257">
    <property type="entry name" value="PROKAR_LIPOPROTEIN"/>
    <property type="match status" value="1"/>
</dbReference>
<protein>
    <submittedName>
        <fullName evidence="2">Uncharacterized protein</fullName>
    </submittedName>
</protein>
<gene>
    <name evidence="2" type="ORF">AB0I48_21490</name>
</gene>
<feature type="signal peptide" evidence="1">
    <location>
        <begin position="1"/>
        <end position="21"/>
    </location>
</feature>
<comment type="caution">
    <text evidence="2">The sequence shown here is derived from an EMBL/GenBank/DDBJ whole genome shotgun (WGS) entry which is preliminary data.</text>
</comment>